<feature type="region of interest" description="Disordered" evidence="1">
    <location>
        <begin position="179"/>
        <end position="199"/>
    </location>
</feature>
<evidence type="ECO:0000256" key="1">
    <source>
        <dbReference type="SAM" id="MobiDB-lite"/>
    </source>
</evidence>
<dbReference type="EMBL" id="JABANP010000080">
    <property type="protein sequence ID" value="KAF4691358.1"/>
    <property type="molecule type" value="Genomic_DNA"/>
</dbReference>
<evidence type="ECO:0000313" key="3">
    <source>
        <dbReference type="Proteomes" id="UP000541610"/>
    </source>
</evidence>
<feature type="region of interest" description="Disordered" evidence="1">
    <location>
        <begin position="450"/>
        <end position="471"/>
    </location>
</feature>
<feature type="region of interest" description="Disordered" evidence="1">
    <location>
        <begin position="353"/>
        <end position="394"/>
    </location>
</feature>
<evidence type="ECO:0000313" key="2">
    <source>
        <dbReference type="EMBL" id="KAF4691358.1"/>
    </source>
</evidence>
<accession>A0A7J6P5J4</accession>
<dbReference type="AlphaFoldDB" id="A0A7J6P5J4"/>
<feature type="compositionally biased region" description="Basic residues" evidence="1">
    <location>
        <begin position="454"/>
        <end position="471"/>
    </location>
</feature>
<feature type="compositionally biased region" description="Basic residues" evidence="1">
    <location>
        <begin position="265"/>
        <end position="299"/>
    </location>
</feature>
<dbReference type="Proteomes" id="UP000541610">
    <property type="component" value="Unassembled WGS sequence"/>
</dbReference>
<dbReference type="OrthoDB" id="439395at2759"/>
<organism evidence="2 3">
    <name type="scientific">Perkinsus olseni</name>
    <name type="common">Perkinsus atlanticus</name>
    <dbReference type="NCBI Taxonomy" id="32597"/>
    <lineage>
        <taxon>Eukaryota</taxon>
        <taxon>Sar</taxon>
        <taxon>Alveolata</taxon>
        <taxon>Perkinsozoa</taxon>
        <taxon>Perkinsea</taxon>
        <taxon>Perkinsida</taxon>
        <taxon>Perkinsidae</taxon>
        <taxon>Perkinsus</taxon>
    </lineage>
</organism>
<feature type="region of interest" description="Disordered" evidence="1">
    <location>
        <begin position="213"/>
        <end position="308"/>
    </location>
</feature>
<feature type="compositionally biased region" description="Basic and acidic residues" evidence="1">
    <location>
        <begin position="354"/>
        <end position="380"/>
    </location>
</feature>
<gene>
    <name evidence="2" type="ORF">FOZ60_015764</name>
</gene>
<reference evidence="2 3" key="1">
    <citation type="submission" date="2020-04" db="EMBL/GenBank/DDBJ databases">
        <title>Perkinsus olseni comparative genomics.</title>
        <authorList>
            <person name="Bogema D.R."/>
        </authorList>
    </citation>
    <scope>NUCLEOTIDE SEQUENCE [LARGE SCALE GENOMIC DNA]</scope>
    <source>
        <strain evidence="2">00978-12</strain>
    </source>
</reference>
<proteinExistence type="predicted"/>
<protein>
    <submittedName>
        <fullName evidence="2">Uncharacterized protein</fullName>
    </submittedName>
</protein>
<feature type="compositionally biased region" description="Low complexity" evidence="1">
    <location>
        <begin position="179"/>
        <end position="189"/>
    </location>
</feature>
<comment type="caution">
    <text evidence="2">The sequence shown here is derived from an EMBL/GenBank/DDBJ whole genome shotgun (WGS) entry which is preliminary data.</text>
</comment>
<sequence>MADVAGEGGLTAMLRAMVDEDSRGSSVNSSTGSGAKRSPNVSFGSRLHSPPWMVLLDLDATRRRVFDHKLEALRAQFGHSQKHMRECTDFTERIAQVTWDSYQEVLRLLARPNIVTGEAEVLECLSLDDHTEELREALEAERQLLEANKDRSAPVPQEKVAESPPELDRIVQEFEVLQQQQQRAEGRQQTFHNGGQDHLMDHQYRPVMHAPHDKFIDIPNSRDPSLGPKGHKKRHKKGHRSKGLPEATNAAESTITAADVQHEKHEHRRQVQRKHHHNHGHAYHPHDPHHHGKAHHHHRSNDYKKREEWETAETGLVASASQASIGSAHGLSFEEASFKLSSVPKKHFMGEQSDLEHLEEAGETNRKLRRQRQQEQQRRDKAVRKQINNQSRIGQSIRESFQAFDPFDAQFPSYMGHEDSKRVSTYSPWDPSFQSHAAYRPWVGEIEEASNRRVGSKKSRKGRKGKSKFSGVRRRRYLKTYEGQWGSYYPVSPWSDDWVAKTFRKGGRLRGVRANSRKPRHFQAFSPFDERFATACQVSFYEYDDPNDWFKSYSPWNEKFPHRYSSPKKGWKKMKKVTQSFEIPRWHQLEGRAVQQEQQLSNTITMPCAAPCPHPALSFNHATASGLVKSASAASIGSYNFFNLSSAGLTADSSVGMIRQFSQSGPFPPNIPDIIDAARSSHKTLVDATTSMSIGSGNYYMYQSPYVSSPMAEQQYASFGNPSPGAQDTHRRRLNSRPSIEAIMDNPITLTTTAIGPATKTAVVCPLAFRTMIDANDERVMQQVHNTEVAQGVAQRQHHLASYSTSAIHVDPEVIRAGLVKLPNHDGGEVPQPVSSAFPRFSPLARQQQVPPQGLNNSPLIQPMNINVAPNPFATTNLFGMPPAGICHALKIINYLAIWATRCIISHYKLFNDNSSSACVFMTSFILDVCWLTFFEFAVVHDETQPRVAP</sequence>
<name>A0A7J6P5J4_PEROL</name>
<feature type="compositionally biased region" description="Basic residues" evidence="1">
    <location>
        <begin position="229"/>
        <end position="242"/>
    </location>
</feature>
<feature type="region of interest" description="Disordered" evidence="1">
    <location>
        <begin position="21"/>
        <end position="42"/>
    </location>
</feature>
<feature type="compositionally biased region" description="Low complexity" evidence="1">
    <location>
        <begin position="24"/>
        <end position="34"/>
    </location>
</feature>